<dbReference type="PANTHER" id="PTHR10434">
    <property type="entry name" value="1-ACYL-SN-GLYCEROL-3-PHOSPHATE ACYLTRANSFERASE"/>
    <property type="match status" value="1"/>
</dbReference>
<name>A0A4U3L0T1_9BACT</name>
<sequence length="282" mass="32077">MTAAAKETTLRTGEGEKKVYPPRNAVLRTLQIVYCIYALLLFVVLMFVVLVLVLLCTLLGKVRGGNAMYKVMNGWARVWCFCIGMWHKEIYEAPVDKSAQYIFVANHISYMDIPAAVLSIHQPIRILGKQEMVKYPIFGLIYRLAAISVDRTSAEGRARSVRALKAALAQHISIFIFPEGTFNETGGPLKSFYDGAFRIAIETRTPIKPLLFLDTHQRMHYRGFLELTPGITRTVYLPDVPVDNYTMAQVNELREKVHSIMVDGLLRYQKKYKQDERIAVAK</sequence>
<organism evidence="6 7">
    <name type="scientific">Ilyomonas limi</name>
    <dbReference type="NCBI Taxonomy" id="2575867"/>
    <lineage>
        <taxon>Bacteria</taxon>
        <taxon>Pseudomonadati</taxon>
        <taxon>Bacteroidota</taxon>
        <taxon>Chitinophagia</taxon>
        <taxon>Chitinophagales</taxon>
        <taxon>Chitinophagaceae</taxon>
        <taxon>Ilyomonas</taxon>
    </lineage>
</organism>
<dbReference type="GO" id="GO:0006654">
    <property type="term" value="P:phosphatidic acid biosynthetic process"/>
    <property type="evidence" value="ECO:0007669"/>
    <property type="project" value="TreeGrafter"/>
</dbReference>
<gene>
    <name evidence="6" type="ORF">FC093_10660</name>
</gene>
<keyword evidence="4" id="KW-0472">Membrane</keyword>
<reference evidence="6 7" key="1">
    <citation type="submission" date="2019-05" db="EMBL/GenBank/DDBJ databases">
        <title>Panacibacter sp. strain 17mud1-8 Genome sequencing and assembly.</title>
        <authorList>
            <person name="Chhetri G."/>
        </authorList>
    </citation>
    <scope>NUCLEOTIDE SEQUENCE [LARGE SCALE GENOMIC DNA]</scope>
    <source>
        <strain evidence="6 7">17mud1-8</strain>
    </source>
</reference>
<dbReference type="RefSeq" id="WP_137261763.1">
    <property type="nucleotide sequence ID" value="NZ_SZQL01000007.1"/>
</dbReference>
<dbReference type="EMBL" id="SZQL01000007">
    <property type="protein sequence ID" value="TKK68575.1"/>
    <property type="molecule type" value="Genomic_DNA"/>
</dbReference>
<dbReference type="Pfam" id="PF01553">
    <property type="entry name" value="Acyltransferase"/>
    <property type="match status" value="1"/>
</dbReference>
<comment type="caution">
    <text evidence="6">The sequence shown here is derived from an EMBL/GenBank/DDBJ whole genome shotgun (WGS) entry which is preliminary data.</text>
</comment>
<evidence type="ECO:0000256" key="2">
    <source>
        <dbReference type="ARBA" id="ARBA00022679"/>
    </source>
</evidence>
<dbReference type="PANTHER" id="PTHR10434:SF11">
    <property type="entry name" value="1-ACYL-SN-GLYCEROL-3-PHOSPHATE ACYLTRANSFERASE"/>
    <property type="match status" value="1"/>
</dbReference>
<protein>
    <submittedName>
        <fullName evidence="6">1-acyl-sn-glycerol-3-phosphate acyltransferase</fullName>
    </submittedName>
</protein>
<dbReference type="Proteomes" id="UP000305848">
    <property type="component" value="Unassembled WGS sequence"/>
</dbReference>
<dbReference type="OrthoDB" id="9803035at2"/>
<dbReference type="InterPro" id="IPR002123">
    <property type="entry name" value="Plipid/glycerol_acylTrfase"/>
</dbReference>
<evidence type="ECO:0000313" key="7">
    <source>
        <dbReference type="Proteomes" id="UP000305848"/>
    </source>
</evidence>
<keyword evidence="3 6" id="KW-0012">Acyltransferase</keyword>
<keyword evidence="2 6" id="KW-0808">Transferase</keyword>
<dbReference type="CDD" id="cd07989">
    <property type="entry name" value="LPLAT_AGPAT-like"/>
    <property type="match status" value="1"/>
</dbReference>
<evidence type="ECO:0000259" key="5">
    <source>
        <dbReference type="SMART" id="SM00563"/>
    </source>
</evidence>
<dbReference type="AlphaFoldDB" id="A0A4U3L0T1"/>
<keyword evidence="4" id="KW-1133">Transmembrane helix</keyword>
<comment type="pathway">
    <text evidence="1">Lipid metabolism.</text>
</comment>
<keyword evidence="4" id="KW-0812">Transmembrane</keyword>
<evidence type="ECO:0000256" key="4">
    <source>
        <dbReference type="SAM" id="Phobius"/>
    </source>
</evidence>
<evidence type="ECO:0000256" key="3">
    <source>
        <dbReference type="ARBA" id="ARBA00023315"/>
    </source>
</evidence>
<dbReference type="SUPFAM" id="SSF69593">
    <property type="entry name" value="Glycerol-3-phosphate (1)-acyltransferase"/>
    <property type="match status" value="1"/>
</dbReference>
<evidence type="ECO:0000256" key="1">
    <source>
        <dbReference type="ARBA" id="ARBA00005189"/>
    </source>
</evidence>
<feature type="transmembrane region" description="Helical" evidence="4">
    <location>
        <begin position="31"/>
        <end position="60"/>
    </location>
</feature>
<dbReference type="GO" id="GO:0003841">
    <property type="term" value="F:1-acylglycerol-3-phosphate O-acyltransferase activity"/>
    <property type="evidence" value="ECO:0007669"/>
    <property type="project" value="TreeGrafter"/>
</dbReference>
<evidence type="ECO:0000313" key="6">
    <source>
        <dbReference type="EMBL" id="TKK68575.1"/>
    </source>
</evidence>
<feature type="domain" description="Phospholipid/glycerol acyltransferase" evidence="5">
    <location>
        <begin position="101"/>
        <end position="215"/>
    </location>
</feature>
<accession>A0A4U3L0T1</accession>
<dbReference type="SMART" id="SM00563">
    <property type="entry name" value="PlsC"/>
    <property type="match status" value="1"/>
</dbReference>
<proteinExistence type="predicted"/>
<keyword evidence="7" id="KW-1185">Reference proteome</keyword>